<name>A0A127V7W0_9SPHI</name>
<dbReference type="GO" id="GO:0006508">
    <property type="term" value="P:proteolysis"/>
    <property type="evidence" value="ECO:0007669"/>
    <property type="project" value="InterPro"/>
</dbReference>
<proteinExistence type="predicted"/>
<dbReference type="Gene3D" id="3.40.50.1820">
    <property type="entry name" value="alpha/beta hydrolase"/>
    <property type="match status" value="1"/>
</dbReference>
<organism evidence="3 4">
    <name type="scientific">Pedobacter cryoconitis</name>
    <dbReference type="NCBI Taxonomy" id="188932"/>
    <lineage>
        <taxon>Bacteria</taxon>
        <taxon>Pseudomonadati</taxon>
        <taxon>Bacteroidota</taxon>
        <taxon>Sphingobacteriia</taxon>
        <taxon>Sphingobacteriales</taxon>
        <taxon>Sphingobacteriaceae</taxon>
        <taxon>Pedobacter</taxon>
    </lineage>
</organism>
<dbReference type="SUPFAM" id="SSF53474">
    <property type="entry name" value="alpha/beta-Hydrolases"/>
    <property type="match status" value="1"/>
</dbReference>
<accession>A0A127V7W0</accession>
<evidence type="ECO:0000259" key="1">
    <source>
        <dbReference type="Pfam" id="PF00326"/>
    </source>
</evidence>
<gene>
    <name evidence="3" type="ORF">AY601_0517</name>
</gene>
<sequence>MDQINVLGKRAFLLFKSKHTLIWLICYTLLAIPAELCAQVPDFTAAEKFDAPNLQKLMGTTQVIPFFLKKSNRFWMTAEDLLAKSSSGKKMSSVQVQVQVENTSVERQYFLVDMDRKEKKLLFNKSVILARLAKLTGKPVEKQRIDYTGDFSEDEKTVSINYDGIRYDYAYQQETLVQHVAQQKSAPVYLIGNSSPDKKWLIYARHHNLYLKKTSGTADTAARVLSADGAAHFSFSINDEDQFASNNTETDAVWADDSRNFYILRKDTRKVEHMTVVNSLSAPRPYVVTYPYELPGDQYVAQFELFIGNTAANTLKKVDIARWPDQEVSLVRNGILSNGEILLVRKKRSRDEMELCAVNLNTGKLHVLINEVSKPFINEDLFNVSVINGRKNILWWSDRTGWGQYYRYDLNGKLLNAVTAGEWTAGKIATADDAKQCLYYYGYGKEKNCNPNYAFVYKVGFDGRKDKLLTPENATHAVFISPTKAYLVDNYSAINLEPRSIVRNNEGGFVQEVLKPDFSQLYTYGWKQPEMFTVKAKDGVTDLYGLMWKPYHFDPDKKYPIISQVYPGPFTETVWNEFTVLDRYNNTSLAQTGFIVVVMGHRGSSPYRKASYYKFGYGNLRDYALEDDKYGLEQLGARYHFIDMNKIGIFGHSGGGMMSAAAICTYPDFYKVAVSSSGNHDNTIYNRTWTESYQGFDQPVALNQSLAKDLKGHLLLVSGESDQNVNVANTYRMADALIKADKDFDLLILPGQSHTYEEPYKTYFQKRLRAYFAKYLLIK</sequence>
<dbReference type="Pfam" id="PF00930">
    <property type="entry name" value="DPPIV_N"/>
    <property type="match status" value="1"/>
</dbReference>
<dbReference type="GO" id="GO:0008236">
    <property type="term" value="F:serine-type peptidase activity"/>
    <property type="evidence" value="ECO:0007669"/>
    <property type="project" value="InterPro"/>
</dbReference>
<dbReference type="AlphaFoldDB" id="A0A127V7W0"/>
<dbReference type="Proteomes" id="UP000071561">
    <property type="component" value="Chromosome"/>
</dbReference>
<feature type="domain" description="Peptidase S9 prolyl oligopeptidase catalytic" evidence="1">
    <location>
        <begin position="585"/>
        <end position="776"/>
    </location>
</feature>
<protein>
    <submittedName>
        <fullName evidence="3">Peptidase S9B</fullName>
    </submittedName>
</protein>
<evidence type="ECO:0000259" key="2">
    <source>
        <dbReference type="Pfam" id="PF00930"/>
    </source>
</evidence>
<dbReference type="PATRIC" id="fig|188932.3.peg.527"/>
<dbReference type="RefSeq" id="WP_084359039.1">
    <property type="nucleotide sequence ID" value="NZ_CP014504.1"/>
</dbReference>
<dbReference type="PANTHER" id="PTHR11731">
    <property type="entry name" value="PROTEASE FAMILY S9B,C DIPEPTIDYL-PEPTIDASE IV-RELATED"/>
    <property type="match status" value="1"/>
</dbReference>
<evidence type="ECO:0000313" key="3">
    <source>
        <dbReference type="EMBL" id="AMP97472.1"/>
    </source>
</evidence>
<dbReference type="InterPro" id="IPR002469">
    <property type="entry name" value="Peptidase_S9B_N"/>
</dbReference>
<feature type="domain" description="Dipeptidylpeptidase IV N-terminal" evidence="2">
    <location>
        <begin position="178"/>
        <end position="496"/>
    </location>
</feature>
<dbReference type="EMBL" id="CP014504">
    <property type="protein sequence ID" value="AMP97472.1"/>
    <property type="molecule type" value="Genomic_DNA"/>
</dbReference>
<dbReference type="Gene3D" id="2.140.10.30">
    <property type="entry name" value="Dipeptidylpeptidase IV, N-terminal domain"/>
    <property type="match status" value="1"/>
</dbReference>
<dbReference type="InterPro" id="IPR029058">
    <property type="entry name" value="AB_hydrolase_fold"/>
</dbReference>
<evidence type="ECO:0000313" key="4">
    <source>
        <dbReference type="Proteomes" id="UP000071561"/>
    </source>
</evidence>
<reference evidence="3 4" key="1">
    <citation type="submission" date="2016-03" db="EMBL/GenBank/DDBJ databases">
        <title>Complete genome sequence of Pedobacter cryoconitis PAMC 27485.</title>
        <authorList>
            <person name="Lee J."/>
            <person name="Kim O.-S."/>
        </authorList>
    </citation>
    <scope>NUCLEOTIDE SEQUENCE [LARGE SCALE GENOMIC DNA]</scope>
    <source>
        <strain evidence="3 4">PAMC 27485</strain>
    </source>
</reference>
<dbReference type="Pfam" id="PF00326">
    <property type="entry name" value="Peptidase_S9"/>
    <property type="match status" value="1"/>
</dbReference>
<dbReference type="KEGG" id="pcm:AY601_0517"/>
<dbReference type="InterPro" id="IPR001375">
    <property type="entry name" value="Peptidase_S9_cat"/>
</dbReference>
<dbReference type="InterPro" id="IPR050278">
    <property type="entry name" value="Serine_Prot_S9B/DPPIV"/>
</dbReference>
<keyword evidence="4" id="KW-1185">Reference proteome</keyword>
<dbReference type="OrthoDB" id="9812921at2"/>
<dbReference type="SUPFAM" id="SSF82171">
    <property type="entry name" value="DPP6 N-terminal domain-like"/>
    <property type="match status" value="1"/>
</dbReference>